<protein>
    <submittedName>
        <fullName evidence="1">Transposase</fullName>
    </submittedName>
</protein>
<keyword evidence="2" id="KW-1185">Reference proteome</keyword>
<dbReference type="Proteomes" id="UP000326169">
    <property type="component" value="Unassembled WGS sequence"/>
</dbReference>
<evidence type="ECO:0000313" key="1">
    <source>
        <dbReference type="EMBL" id="GCE96958.1"/>
    </source>
</evidence>
<organism evidence="1 2">
    <name type="scientific">Limnospira platensis NIES-46</name>
    <dbReference type="NCBI Taxonomy" id="1236695"/>
    <lineage>
        <taxon>Bacteria</taxon>
        <taxon>Bacillati</taxon>
        <taxon>Cyanobacteriota</taxon>
        <taxon>Cyanophyceae</taxon>
        <taxon>Oscillatoriophycideae</taxon>
        <taxon>Oscillatoriales</taxon>
        <taxon>Sirenicapillariaceae</taxon>
        <taxon>Limnospira</taxon>
    </lineage>
</organism>
<proteinExistence type="predicted"/>
<comment type="caution">
    <text evidence="1">The sequence shown here is derived from an EMBL/GenBank/DDBJ whole genome shotgun (WGS) entry which is preliminary data.</text>
</comment>
<name>A0A5M3TFV6_LIMPL</name>
<sequence>MCEQFLKHQLNFILVCRQESHTTLHEHLDGIELPTVTTLGWTGKVEETYTYRYLNAVPLRDSDDALLVNWCELTVTTADGQVSYHNAFATNYPLSEENVAEVVLAGRTRWKVENENHNTLKTKGYNLEHNFGHGKQHLSSLLATLNILSLLFHTFLELSRGRERCRHLPLPYKTVRETFTSYGS</sequence>
<evidence type="ECO:0000313" key="2">
    <source>
        <dbReference type="Proteomes" id="UP000326169"/>
    </source>
</evidence>
<dbReference type="EMBL" id="BIMW01000329">
    <property type="protein sequence ID" value="GCE96958.1"/>
    <property type="molecule type" value="Genomic_DNA"/>
</dbReference>
<gene>
    <name evidence="1" type="ORF">NIES46_50330</name>
</gene>
<reference evidence="1 2" key="1">
    <citation type="journal article" date="2019" name="J Genomics">
        <title>The Draft Genome of a Hydrogen-producing Cyanobacterium, Arthrospira platensis NIES-46.</title>
        <authorList>
            <person name="Suzuki S."/>
            <person name="Yamaguchi H."/>
            <person name="Kawachi M."/>
        </authorList>
    </citation>
    <scope>NUCLEOTIDE SEQUENCE [LARGE SCALE GENOMIC DNA]</scope>
    <source>
        <strain evidence="1 2">NIES-46</strain>
    </source>
</reference>
<accession>A0A5M3TFV6</accession>